<dbReference type="InterPro" id="IPR009069">
    <property type="entry name" value="Cys_alpha_HP_mot_SF"/>
</dbReference>
<evidence type="ECO:0000256" key="2">
    <source>
        <dbReference type="SAM" id="MobiDB-lite"/>
    </source>
</evidence>
<accession>A0A087G5V7</accession>
<dbReference type="OMA" id="DACTTHV"/>
<dbReference type="Pfam" id="PF06747">
    <property type="entry name" value="CHCH"/>
    <property type="match status" value="1"/>
</dbReference>
<feature type="compositionally biased region" description="Gly residues" evidence="2">
    <location>
        <begin position="1"/>
        <end position="20"/>
    </location>
</feature>
<evidence type="ECO:0000313" key="4">
    <source>
        <dbReference type="EMBL" id="KFK25259.1"/>
    </source>
</evidence>
<dbReference type="GO" id="GO:0005634">
    <property type="term" value="C:nucleus"/>
    <property type="evidence" value="ECO:0007669"/>
    <property type="project" value="TreeGrafter"/>
</dbReference>
<dbReference type="EMBL" id="CM002876">
    <property type="protein sequence ID" value="KFK25259.1"/>
    <property type="molecule type" value="Genomic_DNA"/>
</dbReference>
<dbReference type="Gramene" id="KFK25259">
    <property type="protein sequence ID" value="KFK25259"/>
    <property type="gene ID" value="AALP_AA8G088900"/>
</dbReference>
<keyword evidence="5" id="KW-1185">Reference proteome</keyword>
<protein>
    <recommendedName>
        <fullName evidence="3">CHCH domain-containing protein</fullName>
    </recommendedName>
</protein>
<dbReference type="PANTHER" id="PTHR13523">
    <property type="entry name" value="COILED-COIL-HELIX-COILED-COIL-HELIX DOMAIN CONTAINING 2/NUR77"/>
    <property type="match status" value="1"/>
</dbReference>
<dbReference type="SUPFAM" id="SSF47072">
    <property type="entry name" value="Cysteine alpha-hairpin motif"/>
    <property type="match status" value="1"/>
</dbReference>
<dbReference type="InterPro" id="IPR010625">
    <property type="entry name" value="CHCH"/>
</dbReference>
<name>A0A087G5V7_ARAAL</name>
<dbReference type="Proteomes" id="UP000029120">
    <property type="component" value="Chromosome 8"/>
</dbReference>
<sequence>MPRGGGGGRRSGGGGFGGGRSDPPRPRPVAASSPAPKTVKSAPPPATAQASNGGGSMLGNLGTAITDGIGLGVGSSIAHRAADFVFGPRTYRNEVVMAAPAASPAADNTKGSVSSCDVHSMAFQDCVNKFGSDISKCQSYMDMLTECKKSSGAVMAA</sequence>
<reference evidence="5" key="1">
    <citation type="journal article" date="2015" name="Nat. Plants">
        <title>Genome expansion of Arabis alpina linked with retrotransposition and reduced symmetric DNA methylation.</title>
        <authorList>
            <person name="Willing E.M."/>
            <person name="Rawat V."/>
            <person name="Mandakova T."/>
            <person name="Maumus F."/>
            <person name="James G.V."/>
            <person name="Nordstroem K.J."/>
            <person name="Becker C."/>
            <person name="Warthmann N."/>
            <person name="Chica C."/>
            <person name="Szarzynska B."/>
            <person name="Zytnicki M."/>
            <person name="Albani M.C."/>
            <person name="Kiefer C."/>
            <person name="Bergonzi S."/>
            <person name="Castaings L."/>
            <person name="Mateos J.L."/>
            <person name="Berns M.C."/>
            <person name="Bujdoso N."/>
            <person name="Piofczyk T."/>
            <person name="de Lorenzo L."/>
            <person name="Barrero-Sicilia C."/>
            <person name="Mateos I."/>
            <person name="Piednoel M."/>
            <person name="Hagmann J."/>
            <person name="Chen-Min-Tao R."/>
            <person name="Iglesias-Fernandez R."/>
            <person name="Schuster S.C."/>
            <person name="Alonso-Blanco C."/>
            <person name="Roudier F."/>
            <person name="Carbonero P."/>
            <person name="Paz-Ares J."/>
            <person name="Davis S.J."/>
            <person name="Pecinka A."/>
            <person name="Quesneville H."/>
            <person name="Colot V."/>
            <person name="Lysak M.A."/>
            <person name="Weigel D."/>
            <person name="Coupland G."/>
            <person name="Schneeberger K."/>
        </authorList>
    </citation>
    <scope>NUCLEOTIDE SEQUENCE [LARGE SCALE GENOMIC DNA]</scope>
    <source>
        <strain evidence="5">cv. Pajares</strain>
    </source>
</reference>
<evidence type="ECO:0000313" key="5">
    <source>
        <dbReference type="Proteomes" id="UP000029120"/>
    </source>
</evidence>
<feature type="region of interest" description="Disordered" evidence="2">
    <location>
        <begin position="1"/>
        <end position="59"/>
    </location>
</feature>
<dbReference type="GO" id="GO:0005739">
    <property type="term" value="C:mitochondrion"/>
    <property type="evidence" value="ECO:0007669"/>
    <property type="project" value="EnsemblPlants"/>
</dbReference>
<dbReference type="AlphaFoldDB" id="A0A087G5V7"/>
<dbReference type="eggNOG" id="KOG4090">
    <property type="taxonomic scope" value="Eukaryota"/>
</dbReference>
<evidence type="ECO:0000259" key="3">
    <source>
        <dbReference type="Pfam" id="PF06747"/>
    </source>
</evidence>
<proteinExistence type="predicted"/>
<dbReference type="OrthoDB" id="1106148at2759"/>
<gene>
    <name evidence="4" type="ordered locus">AALP_Aa8g088900</name>
</gene>
<dbReference type="GO" id="GO:0007005">
    <property type="term" value="P:mitochondrion organization"/>
    <property type="evidence" value="ECO:0007669"/>
    <property type="project" value="InterPro"/>
</dbReference>
<dbReference type="InterPro" id="IPR055304">
    <property type="entry name" value="CHCHD2/10-like"/>
</dbReference>
<keyword evidence="1" id="KW-1015">Disulfide bond</keyword>
<dbReference type="PANTHER" id="PTHR13523:SF2">
    <property type="entry name" value="COILED-COIL-HELIX-COILED-COIL-HELIX DOMAIN CONTAINING 2, ISOFORM A-RELATED"/>
    <property type="match status" value="1"/>
</dbReference>
<organism evidence="4 5">
    <name type="scientific">Arabis alpina</name>
    <name type="common">Alpine rock-cress</name>
    <dbReference type="NCBI Taxonomy" id="50452"/>
    <lineage>
        <taxon>Eukaryota</taxon>
        <taxon>Viridiplantae</taxon>
        <taxon>Streptophyta</taxon>
        <taxon>Embryophyta</taxon>
        <taxon>Tracheophyta</taxon>
        <taxon>Spermatophyta</taxon>
        <taxon>Magnoliopsida</taxon>
        <taxon>eudicotyledons</taxon>
        <taxon>Gunneridae</taxon>
        <taxon>Pentapetalae</taxon>
        <taxon>rosids</taxon>
        <taxon>malvids</taxon>
        <taxon>Brassicales</taxon>
        <taxon>Brassicaceae</taxon>
        <taxon>Arabideae</taxon>
        <taxon>Arabis</taxon>
    </lineage>
</organism>
<feature type="domain" description="CHCH" evidence="3">
    <location>
        <begin position="116"/>
        <end position="149"/>
    </location>
</feature>
<evidence type="ECO:0000256" key="1">
    <source>
        <dbReference type="ARBA" id="ARBA00023157"/>
    </source>
</evidence>